<dbReference type="InterPro" id="IPR016130">
    <property type="entry name" value="Tyr_Pase_AS"/>
</dbReference>
<dbReference type="Gene3D" id="3.30.70.2470">
    <property type="entry name" value="Protein-tyrosine phosphatase receptor IA-2 ectodomain"/>
    <property type="match status" value="1"/>
</dbReference>
<dbReference type="AlphaFoldDB" id="A0ABD2WJE5"/>
<reference evidence="17 18" key="1">
    <citation type="journal article" date="2024" name="bioRxiv">
        <title>A reference genome for Trichogramma kaykai: A tiny desert-dwelling parasitoid wasp with competing sex-ratio distorters.</title>
        <authorList>
            <person name="Culotta J."/>
            <person name="Lindsey A.R."/>
        </authorList>
    </citation>
    <scope>NUCLEOTIDE SEQUENCE [LARGE SCALE GENOMIC DNA]</scope>
    <source>
        <strain evidence="17 18">KSX58</strain>
    </source>
</reference>
<dbReference type="InterPro" id="IPR038112">
    <property type="entry name" value="Receptor_IA-2_ectodomain_sf"/>
</dbReference>
<dbReference type="PANTHER" id="PTHR46106">
    <property type="entry name" value="IA-2 PROTEIN TYROSINE PHOSPHATASE, ISOFORM C"/>
    <property type="match status" value="1"/>
</dbReference>
<dbReference type="InterPro" id="IPR033522">
    <property type="entry name" value="IA-2/IA-2_beta"/>
</dbReference>
<feature type="region of interest" description="Disordered" evidence="12">
    <location>
        <begin position="336"/>
        <end position="359"/>
    </location>
</feature>
<keyword evidence="5 13" id="KW-1133">Transmembrane helix</keyword>
<evidence type="ECO:0000256" key="7">
    <source>
        <dbReference type="ARBA" id="ARBA00023136"/>
    </source>
</evidence>
<feature type="domain" description="Tyrosine-protein phosphatase" evidence="15">
    <location>
        <begin position="736"/>
        <end position="996"/>
    </location>
</feature>
<evidence type="ECO:0000256" key="1">
    <source>
        <dbReference type="ARBA" id="ARBA00004212"/>
    </source>
</evidence>
<protein>
    <recommendedName>
        <fullName evidence="19">Receptor-type tyrosine-protein phosphatase N2</fullName>
    </recommendedName>
</protein>
<gene>
    <name evidence="17" type="ORF">TKK_012552</name>
</gene>
<dbReference type="GO" id="GO:0009653">
    <property type="term" value="P:anatomical structure morphogenesis"/>
    <property type="evidence" value="ECO:0007669"/>
    <property type="project" value="UniProtKB-ARBA"/>
</dbReference>
<dbReference type="PRINTS" id="PR00700">
    <property type="entry name" value="PRTYPHPHTASE"/>
</dbReference>
<dbReference type="InterPro" id="IPR000387">
    <property type="entry name" value="Tyr_Pase_dom"/>
</dbReference>
<keyword evidence="6" id="KW-0770">Synapse</keyword>
<evidence type="ECO:0000259" key="16">
    <source>
        <dbReference type="PROSITE" id="PS50056"/>
    </source>
</evidence>
<dbReference type="FunFam" id="3.90.190.10:FF:000017">
    <property type="entry name" value="receptor-type tyrosine-protein phosphatase-like N isoform X2"/>
    <property type="match status" value="1"/>
</dbReference>
<dbReference type="PROSITE" id="PS50055">
    <property type="entry name" value="TYR_PHOSPHATASE_PTP"/>
    <property type="match status" value="1"/>
</dbReference>
<accession>A0ABD2WJE5</accession>
<feature type="domain" description="Tyrosine specific protein phosphatases" evidence="16">
    <location>
        <begin position="915"/>
        <end position="987"/>
    </location>
</feature>
<evidence type="ECO:0008006" key="19">
    <source>
        <dbReference type="Google" id="ProtNLM"/>
    </source>
</evidence>
<dbReference type="SMART" id="SM00404">
    <property type="entry name" value="PTPc_motif"/>
    <property type="match status" value="1"/>
</dbReference>
<evidence type="ECO:0000256" key="13">
    <source>
        <dbReference type="SAM" id="Phobius"/>
    </source>
</evidence>
<organism evidence="17 18">
    <name type="scientific">Trichogramma kaykai</name>
    <dbReference type="NCBI Taxonomy" id="54128"/>
    <lineage>
        <taxon>Eukaryota</taxon>
        <taxon>Metazoa</taxon>
        <taxon>Ecdysozoa</taxon>
        <taxon>Arthropoda</taxon>
        <taxon>Hexapoda</taxon>
        <taxon>Insecta</taxon>
        <taxon>Pterygota</taxon>
        <taxon>Neoptera</taxon>
        <taxon>Endopterygota</taxon>
        <taxon>Hymenoptera</taxon>
        <taxon>Apocrita</taxon>
        <taxon>Proctotrupomorpha</taxon>
        <taxon>Chalcidoidea</taxon>
        <taxon>Trichogrammatidae</taxon>
        <taxon>Trichogramma</taxon>
    </lineage>
</organism>
<feature type="region of interest" description="Disordered" evidence="12">
    <location>
        <begin position="206"/>
        <end position="228"/>
    </location>
</feature>
<dbReference type="GO" id="GO:0048666">
    <property type="term" value="P:neuron development"/>
    <property type="evidence" value="ECO:0007669"/>
    <property type="project" value="UniProtKB-ARBA"/>
</dbReference>
<evidence type="ECO:0000313" key="17">
    <source>
        <dbReference type="EMBL" id="KAL3392844.1"/>
    </source>
</evidence>
<feature type="compositionally biased region" description="Low complexity" evidence="12">
    <location>
        <begin position="206"/>
        <end position="218"/>
    </location>
</feature>
<feature type="signal peptide" evidence="14">
    <location>
        <begin position="1"/>
        <end position="34"/>
    </location>
</feature>
<dbReference type="EMBL" id="JBJJXI010000101">
    <property type="protein sequence ID" value="KAL3392844.1"/>
    <property type="molecule type" value="Genomic_DNA"/>
</dbReference>
<proteinExistence type="predicted"/>
<evidence type="ECO:0000256" key="8">
    <source>
        <dbReference type="ARBA" id="ARBA00023170"/>
    </source>
</evidence>
<evidence type="ECO:0000256" key="4">
    <source>
        <dbReference type="ARBA" id="ARBA00022729"/>
    </source>
</evidence>
<keyword evidence="8" id="KW-0675">Receptor</keyword>
<keyword evidence="18" id="KW-1185">Reference proteome</keyword>
<evidence type="ECO:0000256" key="2">
    <source>
        <dbReference type="ARBA" id="ARBA00022553"/>
    </source>
</evidence>
<dbReference type="PROSITE" id="PS00383">
    <property type="entry name" value="TYR_PHOSPHATASE_1"/>
    <property type="match status" value="1"/>
</dbReference>
<evidence type="ECO:0000256" key="11">
    <source>
        <dbReference type="ARBA" id="ARBA00034103"/>
    </source>
</evidence>
<feature type="chain" id="PRO_5044835569" description="Receptor-type tyrosine-protein phosphatase N2" evidence="14">
    <location>
        <begin position="35"/>
        <end position="1023"/>
    </location>
</feature>
<dbReference type="PANTHER" id="PTHR46106:SF4">
    <property type="entry name" value="IA-2 PROTEIN TYROSINE PHOSPHATASE, ISOFORM C"/>
    <property type="match status" value="1"/>
</dbReference>
<evidence type="ECO:0000256" key="10">
    <source>
        <dbReference type="ARBA" id="ARBA00023329"/>
    </source>
</evidence>
<dbReference type="GO" id="GO:0045202">
    <property type="term" value="C:synapse"/>
    <property type="evidence" value="ECO:0007669"/>
    <property type="project" value="UniProtKB-SubCell"/>
</dbReference>
<sequence length="1023" mass="116427">MGLKGWREGAEARPAATHLQLLLLLGLFLRSASSYGEVGCLFSKNLCKPEIESFCYNDLAFGRCIQLSNGITEAYLYKYDLALEELELLRAQLERLEYEGYKWSHYYTQCVMQILLDNLRDRLNNDAKSMCKHLKYYKTKDDESEDGIVDGDAFVQSRVKDPIEAVVKFAPSQITPQDYADEVYYTSDSKQKFNDNAQLHELQQLQHHLQQQQQQQQQDSSNFGDYGDRFIEKLGRSENEYHRGSRSLNSKPNLQAKAALTYAQVADYPVSPEYVEALRRFLDNEVNLFQQQAKDENLEFLPRDAIVTDEQSFSSKYKYPKEFFEQQFSDYEDISDEDAELESDDEDNEEDNQQEHQRQKLVKNALKPVIDALAQHQGSGSGFIDDDDDITILPAFRGNADPTDDEMQLNDDLNGLLWRRELAGFKRRERLDVKKPGPQYATNNFAFKIQSTYSPDEDENYHDSSKLLDNGQNVLLEKKEILTVPNAQKDFYNLKLNLSKTYENVDLDYVYIQFNQEFHSWSEGERIVNMVGSLLGLRPGELKDIRVGRAEITFKVPRNSKDYNATDIVSKIDDIRKDLHSQLNIEVIRAGIGDKTKLPAILEVSKREEMNPGLFSALVVTGVAGVTAASIVVLIIARRHAKARAKLAGLRTPDPEASKDYQELCRARMQAKQVDKLSESPRGFDFGRLIESGRNESIRSSTSSWNEEPPVSNMDIATGHIVLSYMEEHLKNQTKLDEEWAALSSYEAEPCSTAIATAEGNAELNRPGAALPYDHSRVILNDLANVNNSDYINASTITDHDPRNPAYIATQGPLPKTAADFWQLVWEQGSVVIVMLTRLVEDGKAMCFRYWPDEGSDQYNLFEVHMVSEHIWCDDYLVRSFYLKNLRSGETRTVTQFHFLTWPQDSLPKSTKSLLEFRRKVNKAYRGRSCPIIVHCSDGAGRTGTYCLIDMVLNRMSKGAKEIDIATTLEHIRDQRSGMVANKQQFEFALMAVAEEVHAILKSLPIVAAEKANNSKSTAKSDK</sequence>
<comment type="subcellular location">
    <subcellularLocation>
        <location evidence="1">Cytoplasmic vesicle</location>
        <location evidence="1">Secretory vesicle membrane</location>
        <topology evidence="1">Single-pass type I membrane protein</topology>
    </subcellularLocation>
    <subcellularLocation>
        <location evidence="11">Synapse</location>
    </subcellularLocation>
</comment>
<dbReference type="SMART" id="SM00194">
    <property type="entry name" value="PTPc"/>
    <property type="match status" value="1"/>
</dbReference>
<comment type="caution">
    <text evidence="17">The sequence shown here is derived from an EMBL/GenBank/DDBJ whole genome shotgun (WGS) entry which is preliminary data.</text>
</comment>
<dbReference type="GO" id="GO:0030658">
    <property type="term" value="C:transport vesicle membrane"/>
    <property type="evidence" value="ECO:0007669"/>
    <property type="project" value="UniProtKB-SubCell"/>
</dbReference>
<keyword evidence="4 14" id="KW-0732">Signal</keyword>
<keyword evidence="2" id="KW-0597">Phosphoprotein</keyword>
<keyword evidence="9" id="KW-0325">Glycoprotein</keyword>
<evidence type="ECO:0000256" key="6">
    <source>
        <dbReference type="ARBA" id="ARBA00023018"/>
    </source>
</evidence>
<keyword evidence="3 13" id="KW-0812">Transmembrane</keyword>
<keyword evidence="10" id="KW-0968">Cytoplasmic vesicle</keyword>
<evidence type="ECO:0000256" key="12">
    <source>
        <dbReference type="SAM" id="MobiDB-lite"/>
    </source>
</evidence>
<evidence type="ECO:0000313" key="18">
    <source>
        <dbReference type="Proteomes" id="UP001627154"/>
    </source>
</evidence>
<evidence type="ECO:0000256" key="9">
    <source>
        <dbReference type="ARBA" id="ARBA00023180"/>
    </source>
</evidence>
<dbReference type="Pfam" id="PF00102">
    <property type="entry name" value="Y_phosphatase"/>
    <property type="match status" value="1"/>
</dbReference>
<evidence type="ECO:0000256" key="3">
    <source>
        <dbReference type="ARBA" id="ARBA00022692"/>
    </source>
</evidence>
<dbReference type="InterPro" id="IPR029021">
    <property type="entry name" value="Prot-tyrosine_phosphatase-like"/>
</dbReference>
<dbReference type="InterPro" id="IPR021613">
    <property type="entry name" value="Receptor_IA-2_dom"/>
</dbReference>
<dbReference type="Proteomes" id="UP001627154">
    <property type="component" value="Unassembled WGS sequence"/>
</dbReference>
<evidence type="ECO:0000256" key="5">
    <source>
        <dbReference type="ARBA" id="ARBA00022989"/>
    </source>
</evidence>
<keyword evidence="7 13" id="KW-0472">Membrane</keyword>
<dbReference type="Pfam" id="PF11548">
    <property type="entry name" value="Receptor_IA-2"/>
    <property type="match status" value="1"/>
</dbReference>
<evidence type="ECO:0000256" key="14">
    <source>
        <dbReference type="SAM" id="SignalP"/>
    </source>
</evidence>
<evidence type="ECO:0000259" key="15">
    <source>
        <dbReference type="PROSITE" id="PS50055"/>
    </source>
</evidence>
<dbReference type="SUPFAM" id="SSF52799">
    <property type="entry name" value="(Phosphotyrosine protein) phosphatases II"/>
    <property type="match status" value="1"/>
</dbReference>
<dbReference type="PROSITE" id="PS50056">
    <property type="entry name" value="TYR_PHOSPHATASE_2"/>
    <property type="match status" value="1"/>
</dbReference>
<dbReference type="Gene3D" id="3.90.190.10">
    <property type="entry name" value="Protein tyrosine phosphatase superfamily"/>
    <property type="match status" value="1"/>
</dbReference>
<dbReference type="InterPro" id="IPR003595">
    <property type="entry name" value="Tyr_Pase_cat"/>
</dbReference>
<dbReference type="InterPro" id="IPR000242">
    <property type="entry name" value="PTP_cat"/>
</dbReference>
<feature type="compositionally biased region" description="Acidic residues" evidence="12">
    <location>
        <begin position="336"/>
        <end position="352"/>
    </location>
</feature>
<name>A0ABD2WJE5_9HYME</name>
<feature type="transmembrane region" description="Helical" evidence="13">
    <location>
        <begin position="614"/>
        <end position="637"/>
    </location>
</feature>